<comment type="caution">
    <text evidence="1">The sequence shown here is derived from an EMBL/GenBank/DDBJ whole genome shotgun (WGS) entry which is preliminary data.</text>
</comment>
<gene>
    <name evidence="1" type="ORF">BCR42DRAFT_428396</name>
</gene>
<protein>
    <submittedName>
        <fullName evidence="1">Uncharacterized protein</fullName>
    </submittedName>
</protein>
<evidence type="ECO:0000313" key="2">
    <source>
        <dbReference type="Proteomes" id="UP000193560"/>
    </source>
</evidence>
<evidence type="ECO:0000313" key="1">
    <source>
        <dbReference type="EMBL" id="ORZ05213.1"/>
    </source>
</evidence>
<keyword evidence="2" id="KW-1185">Reference proteome</keyword>
<proteinExistence type="predicted"/>
<dbReference type="Proteomes" id="UP000193560">
    <property type="component" value="Unassembled WGS sequence"/>
</dbReference>
<reference evidence="1 2" key="1">
    <citation type="submission" date="2016-07" db="EMBL/GenBank/DDBJ databases">
        <title>Pervasive Adenine N6-methylation of Active Genes in Fungi.</title>
        <authorList>
            <consortium name="DOE Joint Genome Institute"/>
            <person name="Mondo S.J."/>
            <person name="Dannebaum R.O."/>
            <person name="Kuo R.C."/>
            <person name="Labutti K."/>
            <person name="Haridas S."/>
            <person name="Kuo A."/>
            <person name="Salamov A."/>
            <person name="Ahrendt S.R."/>
            <person name="Lipzen A."/>
            <person name="Sullivan W."/>
            <person name="Andreopoulos W.B."/>
            <person name="Clum A."/>
            <person name="Lindquist E."/>
            <person name="Daum C."/>
            <person name="Ramamoorthy G.K."/>
            <person name="Gryganskyi A."/>
            <person name="Culley D."/>
            <person name="Magnuson J.K."/>
            <person name="James T.Y."/>
            <person name="O'Malley M.A."/>
            <person name="Stajich J.E."/>
            <person name="Spatafora J.W."/>
            <person name="Visel A."/>
            <person name="Grigoriev I.V."/>
        </authorList>
    </citation>
    <scope>NUCLEOTIDE SEQUENCE [LARGE SCALE GENOMIC DNA]</scope>
    <source>
        <strain evidence="1 2">NRRL 1336</strain>
    </source>
</reference>
<name>A0A1X2HYB7_9FUNG</name>
<sequence>MTMTTTFKVLKQEITRLQQTLEGWPHIEPEGLALRKLCQLLQESDDNITKLAAADKANDISLIFQDTIDSVEKFIERDQEGQDLWGNMLWKTRRDLLLSQFRLTWQNILFDQLNPLVEKALSRPFPFYYEIEHFKNDMIKDDKDEVGAGSYQYYQHLFKRNAKPSGMWATFMERYQAQFGPWDDNTRHCLAYLVCTDNHAREMSIYSYIAITREYGFPLDMEKLPLTMLSPPPAPSEQARVETAKMVMDLITEFSTLEMRNHLVALYTWFKDCKDKRDKNQKQERSNEWAQVMLGARAKPSINEWTDEEKQAERVDLARRAISLFYQRYMVMWRMGQFARDLFSDVDFPGKGRIYEMKENVLPLDHANFHLIIRGDPTKWNSKRPKVYKFLDQVIKQT</sequence>
<accession>A0A1X2HYB7</accession>
<dbReference type="EMBL" id="MCGE01000045">
    <property type="protein sequence ID" value="ORZ05213.1"/>
    <property type="molecule type" value="Genomic_DNA"/>
</dbReference>
<organism evidence="1 2">
    <name type="scientific">Absidia repens</name>
    <dbReference type="NCBI Taxonomy" id="90262"/>
    <lineage>
        <taxon>Eukaryota</taxon>
        <taxon>Fungi</taxon>
        <taxon>Fungi incertae sedis</taxon>
        <taxon>Mucoromycota</taxon>
        <taxon>Mucoromycotina</taxon>
        <taxon>Mucoromycetes</taxon>
        <taxon>Mucorales</taxon>
        <taxon>Cunninghamellaceae</taxon>
        <taxon>Absidia</taxon>
    </lineage>
</organism>
<dbReference type="OrthoDB" id="2227827at2759"/>
<dbReference type="AlphaFoldDB" id="A0A1X2HYB7"/>